<comment type="caution">
    <text evidence="1">The sequence shown here is derived from an EMBL/GenBank/DDBJ whole genome shotgun (WGS) entry which is preliminary data.</text>
</comment>
<organism evidence="1 2">
    <name type="scientific">Rubroshorea leprosula</name>
    <dbReference type="NCBI Taxonomy" id="152421"/>
    <lineage>
        <taxon>Eukaryota</taxon>
        <taxon>Viridiplantae</taxon>
        <taxon>Streptophyta</taxon>
        <taxon>Embryophyta</taxon>
        <taxon>Tracheophyta</taxon>
        <taxon>Spermatophyta</taxon>
        <taxon>Magnoliopsida</taxon>
        <taxon>eudicotyledons</taxon>
        <taxon>Gunneridae</taxon>
        <taxon>Pentapetalae</taxon>
        <taxon>rosids</taxon>
        <taxon>malvids</taxon>
        <taxon>Malvales</taxon>
        <taxon>Dipterocarpaceae</taxon>
        <taxon>Rubroshorea</taxon>
    </lineage>
</organism>
<evidence type="ECO:0000313" key="2">
    <source>
        <dbReference type="Proteomes" id="UP001054252"/>
    </source>
</evidence>
<keyword evidence="2" id="KW-1185">Reference proteome</keyword>
<dbReference type="Proteomes" id="UP001054252">
    <property type="component" value="Unassembled WGS sequence"/>
</dbReference>
<accession>A0AAV5HU56</accession>
<dbReference type="EMBL" id="BPVZ01000003">
    <property type="protein sequence ID" value="GKU89267.1"/>
    <property type="molecule type" value="Genomic_DNA"/>
</dbReference>
<sequence length="182" mass="19308">MRDPVEEMKSRRGEMQRKEGIWNVLLPPSIFPLFCNRVSLPLCTTPALSTPSSYAPSSCAQLCTEPCIPGLCAPALCAPALCAQSLPCIEPCLARFCSLSSAPHCWPCFLHLLCTESASISSSALHQPSSTPDPLSSAPPTAGNDVPLHASIAGNHTPLHRACAQSCTPAPPALRPYLLHRA</sequence>
<protein>
    <submittedName>
        <fullName evidence="1">Uncharacterized protein</fullName>
    </submittedName>
</protein>
<reference evidence="1 2" key="1">
    <citation type="journal article" date="2021" name="Commun. Biol.">
        <title>The genome of Shorea leprosula (Dipterocarpaceae) highlights the ecological relevance of drought in aseasonal tropical rainforests.</title>
        <authorList>
            <person name="Ng K.K.S."/>
            <person name="Kobayashi M.J."/>
            <person name="Fawcett J.A."/>
            <person name="Hatakeyama M."/>
            <person name="Paape T."/>
            <person name="Ng C.H."/>
            <person name="Ang C.C."/>
            <person name="Tnah L.H."/>
            <person name="Lee C.T."/>
            <person name="Nishiyama T."/>
            <person name="Sese J."/>
            <person name="O'Brien M.J."/>
            <person name="Copetti D."/>
            <person name="Mohd Noor M.I."/>
            <person name="Ong R.C."/>
            <person name="Putra M."/>
            <person name="Sireger I.Z."/>
            <person name="Indrioko S."/>
            <person name="Kosugi Y."/>
            <person name="Izuno A."/>
            <person name="Isagi Y."/>
            <person name="Lee S.L."/>
            <person name="Shimizu K.K."/>
        </authorList>
    </citation>
    <scope>NUCLEOTIDE SEQUENCE [LARGE SCALE GENOMIC DNA]</scope>
    <source>
        <strain evidence="1">214</strain>
    </source>
</reference>
<evidence type="ECO:0000313" key="1">
    <source>
        <dbReference type="EMBL" id="GKU89267.1"/>
    </source>
</evidence>
<proteinExistence type="predicted"/>
<gene>
    <name evidence="1" type="ORF">SLEP1_g3430</name>
</gene>
<name>A0AAV5HU56_9ROSI</name>
<dbReference type="AlphaFoldDB" id="A0AAV5HU56"/>